<gene>
    <name evidence="2" type="ORF">E3A20_15700</name>
</gene>
<feature type="transmembrane region" description="Helical" evidence="1">
    <location>
        <begin position="209"/>
        <end position="233"/>
    </location>
</feature>
<feature type="transmembrane region" description="Helical" evidence="1">
    <location>
        <begin position="443"/>
        <end position="461"/>
    </location>
</feature>
<evidence type="ECO:0000256" key="1">
    <source>
        <dbReference type="SAM" id="Phobius"/>
    </source>
</evidence>
<feature type="transmembrane region" description="Helical" evidence="1">
    <location>
        <begin position="467"/>
        <end position="485"/>
    </location>
</feature>
<sequence length="749" mass="83513">MFSKPSVTRWYCRAVLLLLFCLGLWYRAVSGLNYGELHLAIDAKVADSVSAVFARLPDGRLSALQRREESPWIFSQFYCPGACVGLVVEHTGPPPIAPVNMEVRFGEHWGLPSTRLPFILPADSVVLTGRSPGAASFQLVPQNSSFNFLCSQPFACNWQGDVWLVAVPALQCLWFWLICRVAGAFLRCSLVAAPGDLDERPDTLVKLEFLPVLGWGVSALRLFIILVLVHQIWCLLPGFLEIRWGIQLLLAVCVLFGLVISVILYLRWISCALTDRQVWRRVLTVAVVFFAVKSVFCWCFDATQSGDYDRYFRYGRAMATGDWGLIGDASVLTRSVFLERACVFTRPLMMLVGTSLTGIEFCLLLMETVTAVLMVFLTGRMFGLRAGALTLPFLLLYPPAVYSTWMVNVTTPGFFWMSIVFVQAEFLRGYLQKQLAIPLKGWQLAVFWCLCPLFCAAVAILDLVKTVGVFVSTAVLVSGLTWLLRLVSGPRYRVQRVLHVVTVSLMLLYFCGMLTRYWRAEIAEVCRERLGPSPPISMMSLLSAQDSTTDGSGPTISNWRFATLLNVPAGTASELNRRKLIHEKLAAGIDVWLHLFRKNRFLSFLHDSQNRVLGDRPGMKEGYMAWARVPWYSCLRLVTDGAYLLLLAGGVCRCVGGSGVGVRAAELFPLSFVVIQFAAILLLMEAGPYYVYVISYPLAWSCGLLLSRRHVVSMGQASGSAWAGMYPFCRPGRFLVILSMMCVGLWLHG</sequence>
<evidence type="ECO:0000313" key="3">
    <source>
        <dbReference type="Proteomes" id="UP000321083"/>
    </source>
</evidence>
<reference evidence="2 3" key="2">
    <citation type="submission" date="2019-08" db="EMBL/GenBank/DDBJ databases">
        <authorList>
            <person name="Henke P."/>
        </authorList>
    </citation>
    <scope>NUCLEOTIDE SEQUENCE [LARGE SCALE GENOMIC DNA]</scope>
    <source>
        <strain evidence="2">Phe10_nw2017</strain>
    </source>
</reference>
<protein>
    <submittedName>
        <fullName evidence="2">Uncharacterized protein</fullName>
    </submittedName>
</protein>
<keyword evidence="3" id="KW-1185">Reference proteome</keyword>
<keyword evidence="1" id="KW-0812">Transmembrane</keyword>
<dbReference type="AlphaFoldDB" id="A0A5C6M3H5"/>
<organism evidence="2 3">
    <name type="scientific">Planctomyces bekefii</name>
    <dbReference type="NCBI Taxonomy" id="1653850"/>
    <lineage>
        <taxon>Bacteria</taxon>
        <taxon>Pseudomonadati</taxon>
        <taxon>Planctomycetota</taxon>
        <taxon>Planctomycetia</taxon>
        <taxon>Planctomycetales</taxon>
        <taxon>Planctomycetaceae</taxon>
        <taxon>Planctomyces</taxon>
    </lineage>
</organism>
<feature type="transmembrane region" description="Helical" evidence="1">
    <location>
        <begin position="245"/>
        <end position="266"/>
    </location>
</feature>
<feature type="transmembrane region" description="Helical" evidence="1">
    <location>
        <begin position="278"/>
        <end position="296"/>
    </location>
</feature>
<feature type="transmembrane region" description="Helical" evidence="1">
    <location>
        <begin position="356"/>
        <end position="377"/>
    </location>
</feature>
<feature type="transmembrane region" description="Helical" evidence="1">
    <location>
        <begin position="389"/>
        <end position="407"/>
    </location>
</feature>
<evidence type="ECO:0000313" key="2">
    <source>
        <dbReference type="EMBL" id="TWW09300.1"/>
    </source>
</evidence>
<feature type="transmembrane region" description="Helical" evidence="1">
    <location>
        <begin position="413"/>
        <end position="431"/>
    </location>
</feature>
<accession>A0A5C6M3H5</accession>
<dbReference type="EMBL" id="SRHE01000316">
    <property type="protein sequence ID" value="TWW09300.1"/>
    <property type="molecule type" value="Genomic_DNA"/>
</dbReference>
<feature type="non-terminal residue" evidence="2">
    <location>
        <position position="749"/>
    </location>
</feature>
<proteinExistence type="predicted"/>
<dbReference type="Proteomes" id="UP000321083">
    <property type="component" value="Unassembled WGS sequence"/>
</dbReference>
<feature type="transmembrane region" description="Helical" evidence="1">
    <location>
        <begin position="173"/>
        <end position="197"/>
    </location>
</feature>
<keyword evidence="1" id="KW-1133">Transmembrane helix</keyword>
<feature type="transmembrane region" description="Helical" evidence="1">
    <location>
        <begin position="497"/>
        <end position="518"/>
    </location>
</feature>
<reference evidence="2 3" key="1">
    <citation type="submission" date="2019-08" db="EMBL/GenBank/DDBJ databases">
        <title>100 year-old enigma solved: identification of Planctomyces bekefii, the type genus and species of the phylum Planctomycetes.</title>
        <authorList>
            <person name="Svetlana D.N."/>
            <person name="Overmann J."/>
        </authorList>
    </citation>
    <scope>NUCLEOTIDE SEQUENCE [LARGE SCALE GENOMIC DNA]</scope>
    <source>
        <strain evidence="2">Phe10_nw2017</strain>
    </source>
</reference>
<keyword evidence="1" id="KW-0472">Membrane</keyword>
<comment type="caution">
    <text evidence="2">The sequence shown here is derived from an EMBL/GenBank/DDBJ whole genome shotgun (WGS) entry which is preliminary data.</text>
</comment>
<name>A0A5C6M3H5_9PLAN</name>
<feature type="transmembrane region" description="Helical" evidence="1">
    <location>
        <begin position="664"/>
        <end position="683"/>
    </location>
</feature>